<protein>
    <recommendedName>
        <fullName evidence="2 3">Single-stranded DNA-binding protein</fullName>
        <shortName evidence="2">SSB</shortName>
    </recommendedName>
</protein>
<dbReference type="GO" id="GO:0003697">
    <property type="term" value="F:single-stranded DNA binding"/>
    <property type="evidence" value="ECO:0007669"/>
    <property type="project" value="UniProtKB-UniRule"/>
</dbReference>
<dbReference type="AlphaFoldDB" id="A0A4Y6PPD4"/>
<dbReference type="PIRSF" id="PIRSF002070">
    <property type="entry name" value="SSB"/>
    <property type="match status" value="1"/>
</dbReference>
<sequence length="144" mass="16140">MGRRAFTTTLCLWSRTMNVAMLTGHLGANPEAKKLDSGTLLCRLSVATNKRWSDKDGERKERTDWHRVVAFGPLAENCLEYLSKGSHVAIQGELQTNSWQDEDGNNRRDVQVLAKSVEFLDKKDDAPAVDSDDVPEFDGDDIPF</sequence>
<accession>A0A4Y6PPD4</accession>
<dbReference type="SUPFAM" id="SSF50249">
    <property type="entry name" value="Nucleic acid-binding proteins"/>
    <property type="match status" value="1"/>
</dbReference>
<reference evidence="5 6" key="1">
    <citation type="submission" date="2019-06" db="EMBL/GenBank/DDBJ databases">
        <title>Persicimonas caeni gen. nov., sp. nov., a predatory bacterium isolated from solar saltern.</title>
        <authorList>
            <person name="Wang S."/>
        </authorList>
    </citation>
    <scope>NUCLEOTIDE SEQUENCE [LARGE SCALE GENOMIC DNA]</scope>
    <source>
        <strain evidence="5 6">YN101</strain>
    </source>
</reference>
<dbReference type="InterPro" id="IPR012340">
    <property type="entry name" value="NA-bd_OB-fold"/>
</dbReference>
<dbReference type="Gene3D" id="2.40.50.140">
    <property type="entry name" value="Nucleic acid-binding proteins"/>
    <property type="match status" value="1"/>
</dbReference>
<dbReference type="InterPro" id="IPR011344">
    <property type="entry name" value="ssDNA-bd"/>
</dbReference>
<dbReference type="InterPro" id="IPR000424">
    <property type="entry name" value="Primosome_PriB/ssb"/>
</dbReference>
<evidence type="ECO:0000256" key="3">
    <source>
        <dbReference type="PIRNR" id="PIRNR002070"/>
    </source>
</evidence>
<dbReference type="CDD" id="cd04496">
    <property type="entry name" value="SSB_OBF"/>
    <property type="match status" value="1"/>
</dbReference>
<feature type="compositionally biased region" description="Acidic residues" evidence="4">
    <location>
        <begin position="130"/>
        <end position="144"/>
    </location>
</feature>
<dbReference type="NCBIfam" id="TIGR00621">
    <property type="entry name" value="ssb"/>
    <property type="match status" value="1"/>
</dbReference>
<accession>A0A5B8Y4T0</accession>
<proteinExistence type="inferred from homology"/>
<gene>
    <name evidence="5" type="primary">ssb</name>
    <name evidence="5" type="ORF">FIV42_05495</name>
</gene>
<dbReference type="GO" id="GO:0009295">
    <property type="term" value="C:nucleoid"/>
    <property type="evidence" value="ECO:0007669"/>
    <property type="project" value="TreeGrafter"/>
</dbReference>
<comment type="subunit">
    <text evidence="2">Homotetramer.</text>
</comment>
<dbReference type="HAMAP" id="MF_00984">
    <property type="entry name" value="SSB"/>
    <property type="match status" value="1"/>
</dbReference>
<dbReference type="Proteomes" id="UP000315995">
    <property type="component" value="Chromosome"/>
</dbReference>
<evidence type="ECO:0000256" key="4">
    <source>
        <dbReference type="SAM" id="MobiDB-lite"/>
    </source>
</evidence>
<comment type="caution">
    <text evidence="2">Lacks conserved residue(s) required for the propagation of feature annotation.</text>
</comment>
<organism evidence="5 6">
    <name type="scientific">Persicimonas caeni</name>
    <dbReference type="NCBI Taxonomy" id="2292766"/>
    <lineage>
        <taxon>Bacteria</taxon>
        <taxon>Deltaproteobacteria</taxon>
        <taxon>Bradymonadales</taxon>
        <taxon>Bradymonadaceae</taxon>
        <taxon>Persicimonas</taxon>
    </lineage>
</organism>
<keyword evidence="6" id="KW-1185">Reference proteome</keyword>
<evidence type="ECO:0000313" key="5">
    <source>
        <dbReference type="EMBL" id="QDG50202.1"/>
    </source>
</evidence>
<dbReference type="PANTHER" id="PTHR10302:SF27">
    <property type="entry name" value="SINGLE-STRANDED DNA-BINDING PROTEIN"/>
    <property type="match status" value="1"/>
</dbReference>
<dbReference type="GO" id="GO:0006260">
    <property type="term" value="P:DNA replication"/>
    <property type="evidence" value="ECO:0007669"/>
    <property type="project" value="InterPro"/>
</dbReference>
<dbReference type="Pfam" id="PF00436">
    <property type="entry name" value="SSB"/>
    <property type="match status" value="1"/>
</dbReference>
<dbReference type="PROSITE" id="PS50935">
    <property type="entry name" value="SSB"/>
    <property type="match status" value="1"/>
</dbReference>
<dbReference type="EMBL" id="CP041186">
    <property type="protein sequence ID" value="QDG50202.1"/>
    <property type="molecule type" value="Genomic_DNA"/>
</dbReference>
<evidence type="ECO:0000256" key="1">
    <source>
        <dbReference type="ARBA" id="ARBA00023125"/>
    </source>
</evidence>
<feature type="region of interest" description="Disordered" evidence="4">
    <location>
        <begin position="124"/>
        <end position="144"/>
    </location>
</feature>
<dbReference type="PANTHER" id="PTHR10302">
    <property type="entry name" value="SINGLE-STRANDED DNA-BINDING PROTEIN"/>
    <property type="match status" value="1"/>
</dbReference>
<dbReference type="OrthoDB" id="9809878at2"/>
<evidence type="ECO:0000256" key="2">
    <source>
        <dbReference type="HAMAP-Rule" id="MF_00984"/>
    </source>
</evidence>
<name>A0A4Y6PPD4_PERCE</name>
<evidence type="ECO:0000313" key="6">
    <source>
        <dbReference type="Proteomes" id="UP000315995"/>
    </source>
</evidence>
<keyword evidence="1 2" id="KW-0238">DNA-binding</keyword>